<feature type="compositionally biased region" description="Basic residues" evidence="1">
    <location>
        <begin position="33"/>
        <end position="51"/>
    </location>
</feature>
<accession>A0A7J6TGK0</accession>
<dbReference type="Proteomes" id="UP000574390">
    <property type="component" value="Unassembled WGS sequence"/>
</dbReference>
<evidence type="ECO:0000313" key="3">
    <source>
        <dbReference type="Proteomes" id="UP000574390"/>
    </source>
</evidence>
<keyword evidence="2" id="KW-0804">Transcription</keyword>
<protein>
    <submittedName>
        <fullName evidence="2">DNA-directed RNA polymerase III subunit RPC3</fullName>
    </submittedName>
</protein>
<dbReference type="EMBL" id="JABANM010007341">
    <property type="protein sequence ID" value="KAF4744424.1"/>
    <property type="molecule type" value="Genomic_DNA"/>
</dbReference>
<proteinExistence type="predicted"/>
<gene>
    <name evidence="2" type="primary">POLR3C_2</name>
    <name evidence="2" type="ORF">FOZ62_006723</name>
</gene>
<organism evidence="2 3">
    <name type="scientific">Perkinsus olseni</name>
    <name type="common">Perkinsus atlanticus</name>
    <dbReference type="NCBI Taxonomy" id="32597"/>
    <lineage>
        <taxon>Eukaryota</taxon>
        <taxon>Sar</taxon>
        <taxon>Alveolata</taxon>
        <taxon>Perkinsozoa</taxon>
        <taxon>Perkinsea</taxon>
        <taxon>Perkinsida</taxon>
        <taxon>Perkinsidae</taxon>
        <taxon>Perkinsus</taxon>
    </lineage>
</organism>
<dbReference type="AlphaFoldDB" id="A0A7J6TGK0"/>
<feature type="non-terminal residue" evidence="2">
    <location>
        <position position="1"/>
    </location>
</feature>
<dbReference type="GO" id="GO:0000428">
    <property type="term" value="C:DNA-directed RNA polymerase complex"/>
    <property type="evidence" value="ECO:0007669"/>
    <property type="project" value="UniProtKB-KW"/>
</dbReference>
<feature type="region of interest" description="Disordered" evidence="1">
    <location>
        <begin position="23"/>
        <end position="73"/>
    </location>
</feature>
<feature type="compositionally biased region" description="Low complexity" evidence="1">
    <location>
        <begin position="165"/>
        <end position="184"/>
    </location>
</feature>
<sequence length="194" mass="20446">EEDIAAADDLLMMSPELALLAGDQQPGEVTAPTRKKKALAAKAKAGTRKRAAAGAAGGRGAKGGRQQAGRSKRLMKKIDAVQIEGGGVLRPNQVALDMMLIKQLAVEYVGKRMNPAAGKIFQVMLNESVKPPMGPVDNTKLTDCTTDTFQVDDLLDWMTRGHETPSSSPSSSPASSGIGSSASATMNRQRDELI</sequence>
<comment type="caution">
    <text evidence="2">The sequence shown here is derived from an EMBL/GenBank/DDBJ whole genome shotgun (WGS) entry which is preliminary data.</text>
</comment>
<feature type="non-terminal residue" evidence="2">
    <location>
        <position position="194"/>
    </location>
</feature>
<keyword evidence="2" id="KW-0240">DNA-directed RNA polymerase</keyword>
<evidence type="ECO:0000313" key="2">
    <source>
        <dbReference type="EMBL" id="KAF4744424.1"/>
    </source>
</evidence>
<feature type="region of interest" description="Disordered" evidence="1">
    <location>
        <begin position="159"/>
        <end position="194"/>
    </location>
</feature>
<reference evidence="2 3" key="1">
    <citation type="submission" date="2020-04" db="EMBL/GenBank/DDBJ databases">
        <title>Perkinsus olseni comparative genomics.</title>
        <authorList>
            <person name="Bogema D.R."/>
        </authorList>
    </citation>
    <scope>NUCLEOTIDE SEQUENCE [LARGE SCALE GENOMIC DNA]</scope>
    <source>
        <strain evidence="2">ATCC PRA-205</strain>
    </source>
</reference>
<evidence type="ECO:0000256" key="1">
    <source>
        <dbReference type="SAM" id="MobiDB-lite"/>
    </source>
</evidence>
<name>A0A7J6TGK0_PEROL</name>